<accession>A0ABM2WL90</accession>
<dbReference type="PROSITE" id="PS50002">
    <property type="entry name" value="SH3"/>
    <property type="match status" value="1"/>
</dbReference>
<proteinExistence type="inferred from homology"/>
<reference evidence="17" key="1">
    <citation type="submission" date="2025-08" db="UniProtKB">
        <authorList>
            <consortium name="RefSeq"/>
        </authorList>
    </citation>
    <scope>IDENTIFICATION</scope>
    <source>
        <tissue evidence="17">Liver</tissue>
    </source>
</reference>
<evidence type="ECO:0000256" key="10">
    <source>
        <dbReference type="ARBA" id="ARBA00029693"/>
    </source>
</evidence>
<evidence type="ECO:0000256" key="6">
    <source>
        <dbReference type="ARBA" id="ARBA00022989"/>
    </source>
</evidence>
<dbReference type="SMART" id="SM00326">
    <property type="entry name" value="SH3"/>
    <property type="match status" value="1"/>
</dbReference>
<dbReference type="GeneID" id="101823807"/>
<gene>
    <name evidence="17" type="primary">Pex13</name>
</gene>
<evidence type="ECO:0000256" key="7">
    <source>
        <dbReference type="ARBA" id="ARBA00023010"/>
    </source>
</evidence>
<dbReference type="Pfam" id="PF14604">
    <property type="entry name" value="SH3_9"/>
    <property type="match status" value="1"/>
</dbReference>
<evidence type="ECO:0000259" key="15">
    <source>
        <dbReference type="PROSITE" id="PS50002"/>
    </source>
</evidence>
<sequence>MSPNSLKAKLRELRKERVLLPGTECPPRSLERQTLKLAPALGLVPEVGGVEGSALCPSGLASQALLPGAVAVAARSRSGAGGEMASQPPRPPKPWETRRVPGAGSGPGAGPGPAFQSADLGPTLLTRPGQPTLTRVPPPILPRPSQQTGSSSVNTFRPAYSSFSSGYGAYGNSFYGSYSPYSYGYNGLGFNRLRVDDLPPSRFVQQAEESSRGAFQSIESIVHAFASVSMMMDATFSAVYNSFRAVLDVANHFSRLKIHFTKVFSAFALVRTIRYLYRRLQWMMGFRRGSESEDLWEESERTVARLGAEDQAANSAKSWPIFLFFAVILGGPYLIWKLLSVHNDEVTDSISWANGEDDHVVARAEYDFNAASDEEISFRAGDMLNLALKERQPKVRGWLLASLDGQTTGLIPANYVKILGKRRGRKTIESSKIPKQQQSFTNPALMKGVTTANSLHEQEAAFESVFAETSKVAGAPDSTGKNGEKQDL</sequence>
<evidence type="ECO:0000256" key="2">
    <source>
        <dbReference type="ARBA" id="ARBA00022443"/>
    </source>
</evidence>
<dbReference type="Pfam" id="PF04088">
    <property type="entry name" value="Peroxin-13_N"/>
    <property type="match status" value="1"/>
</dbReference>
<keyword evidence="2 13" id="KW-0728">SH3 domain</keyword>
<evidence type="ECO:0000256" key="8">
    <source>
        <dbReference type="ARBA" id="ARBA00023136"/>
    </source>
</evidence>
<evidence type="ECO:0000256" key="9">
    <source>
        <dbReference type="ARBA" id="ARBA00023140"/>
    </source>
</evidence>
<dbReference type="Gene3D" id="2.30.30.40">
    <property type="entry name" value="SH3 Domains"/>
    <property type="match status" value="1"/>
</dbReference>
<evidence type="ECO:0000256" key="3">
    <source>
        <dbReference type="ARBA" id="ARBA00022448"/>
    </source>
</evidence>
<dbReference type="PANTHER" id="PTHR19332">
    <property type="entry name" value="PEROXISOMAL MEMBRANE PROTEIN PEX13"/>
    <property type="match status" value="1"/>
</dbReference>
<dbReference type="RefSeq" id="XP_040589101.1">
    <property type="nucleotide sequence ID" value="XM_040733167.1"/>
</dbReference>
<protein>
    <recommendedName>
        <fullName evidence="11">Peroxisomal membrane protein PEX13</fullName>
    </recommendedName>
    <alternativeName>
        <fullName evidence="10">Peroxin-13</fullName>
    </alternativeName>
</protein>
<keyword evidence="16" id="KW-1185">Reference proteome</keyword>
<keyword evidence="9" id="KW-0576">Peroxisome</keyword>
<evidence type="ECO:0000256" key="5">
    <source>
        <dbReference type="ARBA" id="ARBA00022927"/>
    </source>
</evidence>
<evidence type="ECO:0000256" key="1">
    <source>
        <dbReference type="ARBA" id="ARBA00006033"/>
    </source>
</evidence>
<dbReference type="CDD" id="cd11864">
    <property type="entry name" value="SH3_PEX13_eumet"/>
    <property type="match status" value="1"/>
</dbReference>
<feature type="region of interest" description="Disordered" evidence="14">
    <location>
        <begin position="77"/>
        <end position="153"/>
    </location>
</feature>
<evidence type="ECO:0000256" key="11">
    <source>
        <dbReference type="ARBA" id="ARBA00034535"/>
    </source>
</evidence>
<keyword evidence="3" id="KW-0813">Transport</keyword>
<evidence type="ECO:0000256" key="14">
    <source>
        <dbReference type="SAM" id="MobiDB-lite"/>
    </source>
</evidence>
<dbReference type="InterPro" id="IPR007223">
    <property type="entry name" value="Peroxin-13_N"/>
</dbReference>
<evidence type="ECO:0000256" key="12">
    <source>
        <dbReference type="ARBA" id="ARBA00046271"/>
    </source>
</evidence>
<name>A0ABM2WL90_MESAU</name>
<keyword evidence="5" id="KW-0653">Protein transport</keyword>
<keyword evidence="6" id="KW-1133">Transmembrane helix</keyword>
<dbReference type="PRINTS" id="PR00452">
    <property type="entry name" value="SH3DOMAIN"/>
</dbReference>
<dbReference type="InterPro" id="IPR001452">
    <property type="entry name" value="SH3_domain"/>
</dbReference>
<organism evidence="16 17">
    <name type="scientific">Mesocricetus auratus</name>
    <name type="common">Golden hamster</name>
    <dbReference type="NCBI Taxonomy" id="10036"/>
    <lineage>
        <taxon>Eukaryota</taxon>
        <taxon>Metazoa</taxon>
        <taxon>Chordata</taxon>
        <taxon>Craniata</taxon>
        <taxon>Vertebrata</taxon>
        <taxon>Euteleostomi</taxon>
        <taxon>Mammalia</taxon>
        <taxon>Eutheria</taxon>
        <taxon>Euarchontoglires</taxon>
        <taxon>Glires</taxon>
        <taxon>Rodentia</taxon>
        <taxon>Myomorpha</taxon>
        <taxon>Muroidea</taxon>
        <taxon>Cricetidae</taxon>
        <taxon>Cricetinae</taxon>
        <taxon>Mesocricetus</taxon>
    </lineage>
</organism>
<dbReference type="Proteomes" id="UP000886700">
    <property type="component" value="Unplaced"/>
</dbReference>
<dbReference type="PANTHER" id="PTHR19332:SF1">
    <property type="entry name" value="PEROXISOMAL MEMBRANE PROTEIN PEX13"/>
    <property type="match status" value="1"/>
</dbReference>
<dbReference type="InterPro" id="IPR035463">
    <property type="entry name" value="Pex13"/>
</dbReference>
<evidence type="ECO:0000313" key="16">
    <source>
        <dbReference type="Proteomes" id="UP000886700"/>
    </source>
</evidence>
<comment type="subcellular location">
    <subcellularLocation>
        <location evidence="12">Peroxisome membrane</location>
    </subcellularLocation>
</comment>
<evidence type="ECO:0000313" key="17">
    <source>
        <dbReference type="RefSeq" id="XP_040589101.1"/>
    </source>
</evidence>
<keyword evidence="7" id="KW-0811">Translocation</keyword>
<evidence type="ECO:0000256" key="4">
    <source>
        <dbReference type="ARBA" id="ARBA00022692"/>
    </source>
</evidence>
<comment type="similarity">
    <text evidence="1">Belongs to the peroxin-13 family.</text>
</comment>
<feature type="compositionally biased region" description="Polar residues" evidence="14">
    <location>
        <begin position="144"/>
        <end position="153"/>
    </location>
</feature>
<keyword evidence="8" id="KW-0472">Membrane</keyword>
<keyword evidence="4" id="KW-0812">Transmembrane</keyword>
<feature type="domain" description="SH3" evidence="15">
    <location>
        <begin position="357"/>
        <end position="421"/>
    </location>
</feature>
<dbReference type="InterPro" id="IPR036028">
    <property type="entry name" value="SH3-like_dom_sf"/>
</dbReference>
<dbReference type="SUPFAM" id="SSF50044">
    <property type="entry name" value="SH3-domain"/>
    <property type="match status" value="1"/>
</dbReference>
<evidence type="ECO:0000256" key="13">
    <source>
        <dbReference type="PROSITE-ProRule" id="PRU00192"/>
    </source>
</evidence>